<accession>A0A1M5X0K2</accession>
<dbReference type="Gene3D" id="3.90.550.10">
    <property type="entry name" value="Spore Coat Polysaccharide Biosynthesis Protein SpsA, Chain A"/>
    <property type="match status" value="1"/>
</dbReference>
<keyword evidence="1" id="KW-0812">Transmembrane</keyword>
<dbReference type="PANTHER" id="PTHR22916:SF64">
    <property type="entry name" value="TRANSFERASE, PUTATIVE-RELATED"/>
    <property type="match status" value="1"/>
</dbReference>
<feature type="transmembrane region" description="Helical" evidence="1">
    <location>
        <begin position="291"/>
        <end position="313"/>
    </location>
</feature>
<protein>
    <submittedName>
        <fullName evidence="4">Glycosyltransferase, catalytic subunit of cellulose synthase and poly-beta-1,6-N-acetylglucosamine synthase</fullName>
    </submittedName>
</protein>
<sequence>MAAPRYSIIIPVYNRPQEVDELLASLVLQTVKDFEVIVVEDGSTLRCDSVVDLYRDKFSIHYFFKPNSGPGPSRNFGYAQARGEYFIVFDSDCIIPPGYLASVERSLQENGWDAWGGPDRAHENFTPVQRAMGYTMASVLTTGGIRGGKQQATRFQPRSFNMGISRNVFTQTGGFKLDRFAEDIEFSIRMRTMGFKVGLIPEAFVYHKRRTTFRQFYHQVSNFGKGRIQIGRVHPGAVKPAHWFPALFLLGSGALLVLPFISLALFGIAVGFFVVYLLAIFIDSLRQGKDLTVAFLSVPAALLQLWGYGIGFLKEKFRNHTPR</sequence>
<dbReference type="RefSeq" id="WP_073142335.1">
    <property type="nucleotide sequence ID" value="NZ_FQWQ01000005.1"/>
</dbReference>
<keyword evidence="1" id="KW-1133">Transmembrane helix</keyword>
<evidence type="ECO:0000313" key="4">
    <source>
        <dbReference type="EMBL" id="SHH93321.1"/>
    </source>
</evidence>
<gene>
    <name evidence="4" type="ORF">SAMN04488109_6205</name>
</gene>
<dbReference type="Pfam" id="PF13632">
    <property type="entry name" value="Glyco_trans_2_3"/>
    <property type="match status" value="1"/>
</dbReference>
<dbReference type="EMBL" id="FQWQ01000005">
    <property type="protein sequence ID" value="SHH93321.1"/>
    <property type="molecule type" value="Genomic_DNA"/>
</dbReference>
<evidence type="ECO:0000313" key="5">
    <source>
        <dbReference type="Proteomes" id="UP000184212"/>
    </source>
</evidence>
<reference evidence="4 5" key="1">
    <citation type="submission" date="2016-11" db="EMBL/GenBank/DDBJ databases">
        <authorList>
            <person name="Jaros S."/>
            <person name="Januszkiewicz K."/>
            <person name="Wedrychowicz H."/>
        </authorList>
    </citation>
    <scope>NUCLEOTIDE SEQUENCE [LARGE SCALE GENOMIC DNA]</scope>
    <source>
        <strain evidence="4 5">DSM 24574</strain>
    </source>
</reference>
<evidence type="ECO:0000256" key="1">
    <source>
        <dbReference type="SAM" id="Phobius"/>
    </source>
</evidence>
<dbReference type="InterPro" id="IPR001173">
    <property type="entry name" value="Glyco_trans_2-like"/>
</dbReference>
<dbReference type="PANTHER" id="PTHR22916">
    <property type="entry name" value="GLYCOSYLTRANSFERASE"/>
    <property type="match status" value="1"/>
</dbReference>
<name>A0A1M5X0K2_9BACT</name>
<dbReference type="SUPFAM" id="SSF53448">
    <property type="entry name" value="Nucleotide-diphospho-sugar transferases"/>
    <property type="match status" value="1"/>
</dbReference>
<keyword evidence="4" id="KW-0808">Transferase</keyword>
<keyword evidence="5" id="KW-1185">Reference proteome</keyword>
<dbReference type="OrthoDB" id="9813550at2"/>
<feature type="domain" description="Glycosyltransferase 2-like" evidence="2">
    <location>
        <begin position="7"/>
        <end position="134"/>
    </location>
</feature>
<dbReference type="AlphaFoldDB" id="A0A1M5X0K2"/>
<proteinExistence type="predicted"/>
<dbReference type="Pfam" id="PF00535">
    <property type="entry name" value="Glycos_transf_2"/>
    <property type="match status" value="1"/>
</dbReference>
<dbReference type="STRING" id="947013.SAMN04488109_6205"/>
<evidence type="ECO:0000259" key="3">
    <source>
        <dbReference type="Pfam" id="PF13632"/>
    </source>
</evidence>
<feature type="domain" description="Glycosyltransferase 2-like" evidence="3">
    <location>
        <begin position="159"/>
        <end position="277"/>
    </location>
</feature>
<dbReference type="GO" id="GO:0016758">
    <property type="term" value="F:hexosyltransferase activity"/>
    <property type="evidence" value="ECO:0007669"/>
    <property type="project" value="UniProtKB-ARBA"/>
</dbReference>
<dbReference type="Proteomes" id="UP000184212">
    <property type="component" value="Unassembled WGS sequence"/>
</dbReference>
<keyword evidence="1" id="KW-0472">Membrane</keyword>
<feature type="transmembrane region" description="Helical" evidence="1">
    <location>
        <begin position="246"/>
        <end position="279"/>
    </location>
</feature>
<evidence type="ECO:0000259" key="2">
    <source>
        <dbReference type="Pfam" id="PF00535"/>
    </source>
</evidence>
<organism evidence="4 5">
    <name type="scientific">Chryseolinea serpens</name>
    <dbReference type="NCBI Taxonomy" id="947013"/>
    <lineage>
        <taxon>Bacteria</taxon>
        <taxon>Pseudomonadati</taxon>
        <taxon>Bacteroidota</taxon>
        <taxon>Cytophagia</taxon>
        <taxon>Cytophagales</taxon>
        <taxon>Fulvivirgaceae</taxon>
        <taxon>Chryseolinea</taxon>
    </lineage>
</organism>
<dbReference type="InterPro" id="IPR029044">
    <property type="entry name" value="Nucleotide-diphossugar_trans"/>
</dbReference>